<dbReference type="Gene3D" id="2.40.128.260">
    <property type="entry name" value="Type IV secretion system, VirB10/TraB/TrbI"/>
    <property type="match status" value="1"/>
</dbReference>
<keyword evidence="4 7" id="KW-1133">Transmembrane helix</keyword>
<evidence type="ECO:0000256" key="6">
    <source>
        <dbReference type="SAM" id="MobiDB-lite"/>
    </source>
</evidence>
<feature type="region of interest" description="Disordered" evidence="6">
    <location>
        <begin position="1"/>
        <end position="35"/>
    </location>
</feature>
<sequence length="437" mass="45320">MSATPIPPVDPDAPEPTGPAAPSPESAPPSKAPPETLVLRAAPRGVVRFRRGVIIGGAAASSLAIASVAWMALGPKTLHIVSAADERAVSDRKTPADAVANLPGNYGEVAPGTPILGAPLPGDLGRPILDRQRQLEAGGDMTGDSAMPPAMTPQEQAAEAERQRIAAQAAQAREAGVMVQSSGRAAAAVSAPAEAKVASAIPATGEPAQTGRLALDPERDQNNQQRKLDFVGQSASGGIYNAHALQTPASPYQVMAGSVIAASLLTGLNSDLPGMVVAQVTENVFDTVTGRTLLIPQGSRLIGSYDSVVAFGQSRALLVWQRIILPDGSSIQIDNLPATDAAGYAGLSDKVDYHSWRLLKGVALSTLLGVGTEISIGDDESDLVRAIRQSTQQSANQAGQQIVTKNLNIQPTITVRPGWPLRVIVHKDLVLRAWGGR</sequence>
<evidence type="ECO:0000256" key="1">
    <source>
        <dbReference type="ARBA" id="ARBA00004167"/>
    </source>
</evidence>
<dbReference type="CDD" id="cd16429">
    <property type="entry name" value="VirB10"/>
    <property type="match status" value="1"/>
</dbReference>
<proteinExistence type="inferred from homology"/>
<accession>A0ABS8H774</accession>
<gene>
    <name evidence="8" type="ORF">LL253_11690</name>
</gene>
<keyword evidence="9" id="KW-1185">Reference proteome</keyword>
<dbReference type="InterPro" id="IPR005498">
    <property type="entry name" value="T4SS_VirB10/TraB/TrbI"/>
</dbReference>
<dbReference type="EMBL" id="JAJGNP010000008">
    <property type="protein sequence ID" value="MCC4233351.1"/>
    <property type="molecule type" value="Genomic_DNA"/>
</dbReference>
<keyword evidence="5 7" id="KW-0472">Membrane</keyword>
<evidence type="ECO:0000256" key="3">
    <source>
        <dbReference type="ARBA" id="ARBA00022692"/>
    </source>
</evidence>
<dbReference type="Proteomes" id="UP001198830">
    <property type="component" value="Unassembled WGS sequence"/>
</dbReference>
<comment type="caution">
    <text evidence="8">The sequence shown here is derived from an EMBL/GenBank/DDBJ whole genome shotgun (WGS) entry which is preliminary data.</text>
</comment>
<organism evidence="8 9">
    <name type="scientific">Sphingobium soli</name>
    <dbReference type="NCBI Taxonomy" id="1591116"/>
    <lineage>
        <taxon>Bacteria</taxon>
        <taxon>Pseudomonadati</taxon>
        <taxon>Pseudomonadota</taxon>
        <taxon>Alphaproteobacteria</taxon>
        <taxon>Sphingomonadales</taxon>
        <taxon>Sphingomonadaceae</taxon>
        <taxon>Sphingobium</taxon>
    </lineage>
</organism>
<feature type="transmembrane region" description="Helical" evidence="7">
    <location>
        <begin position="53"/>
        <end position="73"/>
    </location>
</feature>
<dbReference type="InterPro" id="IPR042217">
    <property type="entry name" value="T4SS_VirB10/TrbI"/>
</dbReference>
<name>A0ABS8H774_9SPHN</name>
<dbReference type="Pfam" id="PF03743">
    <property type="entry name" value="TrbI"/>
    <property type="match status" value="1"/>
</dbReference>
<comment type="subcellular location">
    <subcellularLocation>
        <location evidence="1">Membrane</location>
        <topology evidence="1">Single-pass membrane protein</topology>
    </subcellularLocation>
</comment>
<dbReference type="RefSeq" id="WP_228227259.1">
    <property type="nucleotide sequence ID" value="NZ_JAJGNP010000008.1"/>
</dbReference>
<evidence type="ECO:0000256" key="2">
    <source>
        <dbReference type="ARBA" id="ARBA00010265"/>
    </source>
</evidence>
<reference evidence="8 9" key="1">
    <citation type="submission" date="2021-10" db="EMBL/GenBank/DDBJ databases">
        <title>The diversity and Nitrogen Metabolism of Culturable Nitrate-Utilizing Bacteria Within the Oxygen Minimum Zone of the Changjiang (Yangtze River)Estuary.</title>
        <authorList>
            <person name="Zhang D."/>
            <person name="Zheng J."/>
            <person name="Liu S."/>
            <person name="He W."/>
        </authorList>
    </citation>
    <scope>NUCLEOTIDE SEQUENCE [LARGE SCALE GENOMIC DNA]</scope>
    <source>
        <strain evidence="8 9">FXH275-2</strain>
    </source>
</reference>
<evidence type="ECO:0000313" key="9">
    <source>
        <dbReference type="Proteomes" id="UP001198830"/>
    </source>
</evidence>
<comment type="similarity">
    <text evidence="2">Belongs to the TrbI/VirB10 family.</text>
</comment>
<evidence type="ECO:0000256" key="7">
    <source>
        <dbReference type="SAM" id="Phobius"/>
    </source>
</evidence>
<evidence type="ECO:0000313" key="8">
    <source>
        <dbReference type="EMBL" id="MCC4233351.1"/>
    </source>
</evidence>
<evidence type="ECO:0000256" key="4">
    <source>
        <dbReference type="ARBA" id="ARBA00022989"/>
    </source>
</evidence>
<keyword evidence="3 7" id="KW-0812">Transmembrane</keyword>
<feature type="compositionally biased region" description="Pro residues" evidence="6">
    <location>
        <begin position="1"/>
        <end position="32"/>
    </location>
</feature>
<evidence type="ECO:0000256" key="5">
    <source>
        <dbReference type="ARBA" id="ARBA00023136"/>
    </source>
</evidence>
<protein>
    <submittedName>
        <fullName evidence="8">TrbI/VirB10 family protein</fullName>
    </submittedName>
</protein>